<organism evidence="3 5">
    <name type="scientific">Rodentibacter caecimuris</name>
    <dbReference type="NCBI Taxonomy" id="1796644"/>
    <lineage>
        <taxon>Bacteria</taxon>
        <taxon>Pseudomonadati</taxon>
        <taxon>Pseudomonadota</taxon>
        <taxon>Gammaproteobacteria</taxon>
        <taxon>Pasteurellales</taxon>
        <taxon>Pasteurellaceae</taxon>
        <taxon>Rodentibacter</taxon>
    </lineage>
</organism>
<accession>A0A1V3KLY8</accession>
<accession>A0A9X8VXC4</accession>
<feature type="transmembrane region" description="Helical" evidence="1">
    <location>
        <begin position="28"/>
        <end position="50"/>
    </location>
</feature>
<keyword evidence="4" id="KW-1185">Reference proteome</keyword>
<keyword evidence="1" id="KW-1133">Transmembrane helix</keyword>
<sequence length="71" mass="7967">MNYKLFTSTFLYLKEFKLDKKGITSIEYGLVGFAVAVFVVAILGQEGFLFELGEKFRFLTQSVSDSVLSKG</sequence>
<evidence type="ECO:0000313" key="5">
    <source>
        <dbReference type="Proteomes" id="UP000189114"/>
    </source>
</evidence>
<dbReference type="Proteomes" id="UP000189114">
    <property type="component" value="Unassembled WGS sequence"/>
</dbReference>
<keyword evidence="1" id="KW-0472">Membrane</keyword>
<proteinExistence type="predicted"/>
<name>A0A1V3KLY8_9PAST</name>
<gene>
    <name evidence="2" type="ORF">BKG90_08965</name>
    <name evidence="3" type="ORF">BKG96_05065</name>
</gene>
<protein>
    <recommendedName>
        <fullName evidence="6">Fimbrial protein</fullName>
    </recommendedName>
</protein>
<evidence type="ECO:0008006" key="6">
    <source>
        <dbReference type="Google" id="ProtNLM"/>
    </source>
</evidence>
<reference evidence="3" key="2">
    <citation type="journal article" date="2017" name="Int. J. Syst. Evol. Microbiol.">
        <title>Rodentibacter gen. nov. including Rodentibacter pneumotropicus comb. nov., Rodentibacter heylii sp. nov., Rodentibacter myodis sp. nov., Rodentibacter ratti sp. nov., Rodentibacter heidelbergensis sp. nov., Rodentibacter trehalosifermentans sp. nov., Rodentibacter rarus sp. nov., Rodentibacter mrazii and two genomospecies.</title>
        <authorList>
            <person name="Adhikary S."/>
            <person name="Nicklas W."/>
            <person name="Bisgaard M."/>
            <person name="Boot R."/>
            <person name="Kuhnert P."/>
            <person name="Waberschek T."/>
            <person name="Aalbaek B."/>
            <person name="Korczak B."/>
            <person name="Christensen H."/>
        </authorList>
    </citation>
    <scope>NUCLEOTIDE SEQUENCE</scope>
    <source>
        <strain evidence="3">Ppn152</strain>
    </source>
</reference>
<reference evidence="4 5" key="1">
    <citation type="submission" date="2016-10" db="EMBL/GenBank/DDBJ databases">
        <title>Rodentibacter gen. nov. and new species.</title>
        <authorList>
            <person name="Christensen H."/>
        </authorList>
    </citation>
    <scope>NUCLEOTIDE SEQUENCE [LARGE SCALE GENOMIC DNA]</scope>
    <source>
        <strain evidence="2 4">199137021</strain>
        <strain evidence="5">Ppn152</strain>
    </source>
</reference>
<dbReference type="Proteomes" id="UP000188998">
    <property type="component" value="Unassembled WGS sequence"/>
</dbReference>
<keyword evidence="1" id="KW-0812">Transmembrane</keyword>
<evidence type="ECO:0000256" key="1">
    <source>
        <dbReference type="SAM" id="Phobius"/>
    </source>
</evidence>
<dbReference type="AlphaFoldDB" id="A0A1V3KLY8"/>
<evidence type="ECO:0000313" key="4">
    <source>
        <dbReference type="Proteomes" id="UP000188998"/>
    </source>
</evidence>
<evidence type="ECO:0000313" key="3">
    <source>
        <dbReference type="EMBL" id="OOF78687.1"/>
    </source>
</evidence>
<comment type="caution">
    <text evidence="3">The sequence shown here is derived from an EMBL/GenBank/DDBJ whole genome shotgun (WGS) entry which is preliminary data.</text>
</comment>
<dbReference type="GeneID" id="85658412"/>
<dbReference type="EMBL" id="MLAB01000046">
    <property type="protein sequence ID" value="OOF70914.1"/>
    <property type="molecule type" value="Genomic_DNA"/>
</dbReference>
<evidence type="ECO:0000313" key="2">
    <source>
        <dbReference type="EMBL" id="OOF70914.1"/>
    </source>
</evidence>
<dbReference type="EMBL" id="MLAE01000021">
    <property type="protein sequence ID" value="OOF78687.1"/>
    <property type="molecule type" value="Genomic_DNA"/>
</dbReference>
<dbReference type="RefSeq" id="WP_059368115.1">
    <property type="nucleotide sequence ID" value="NZ_BBXJ01000001.1"/>
</dbReference>